<keyword evidence="3" id="KW-1185">Reference proteome</keyword>
<proteinExistence type="predicted"/>
<dbReference type="EMBL" id="BAAABZ010000039">
    <property type="protein sequence ID" value="GAA0534623.1"/>
    <property type="molecule type" value="Genomic_DNA"/>
</dbReference>
<dbReference type="Proteomes" id="UP001501576">
    <property type="component" value="Unassembled WGS sequence"/>
</dbReference>
<evidence type="ECO:0000256" key="1">
    <source>
        <dbReference type="SAM" id="MobiDB-lite"/>
    </source>
</evidence>
<feature type="region of interest" description="Disordered" evidence="1">
    <location>
        <begin position="59"/>
        <end position="80"/>
    </location>
</feature>
<comment type="caution">
    <text evidence="2">The sequence shown here is derived from an EMBL/GenBank/DDBJ whole genome shotgun (WGS) entry which is preliminary data.</text>
</comment>
<name>A0ABP3N389_9ACTN</name>
<reference evidence="3" key="1">
    <citation type="journal article" date="2019" name="Int. J. Syst. Evol. Microbiol.">
        <title>The Global Catalogue of Microorganisms (GCM) 10K type strain sequencing project: providing services to taxonomists for standard genome sequencing and annotation.</title>
        <authorList>
            <consortium name="The Broad Institute Genomics Platform"/>
            <consortium name="The Broad Institute Genome Sequencing Center for Infectious Disease"/>
            <person name="Wu L."/>
            <person name="Ma J."/>
        </authorList>
    </citation>
    <scope>NUCLEOTIDE SEQUENCE [LARGE SCALE GENOMIC DNA]</scope>
    <source>
        <strain evidence="3">JCM 5052</strain>
    </source>
</reference>
<protein>
    <submittedName>
        <fullName evidence="2">Uncharacterized protein</fullName>
    </submittedName>
</protein>
<sequence length="80" mass="8754">MRSPAADDTTVGRRSAVSLISRLHHPRGQSNAYPNFAEAHAMGAEIPAPRGGYLLVGHDHPITPPHIPKQPFLSIQREVR</sequence>
<evidence type="ECO:0000313" key="3">
    <source>
        <dbReference type="Proteomes" id="UP001501576"/>
    </source>
</evidence>
<organism evidence="2 3">
    <name type="scientific">Streptomyces mordarskii</name>
    <dbReference type="NCBI Taxonomy" id="1226758"/>
    <lineage>
        <taxon>Bacteria</taxon>
        <taxon>Bacillati</taxon>
        <taxon>Actinomycetota</taxon>
        <taxon>Actinomycetes</taxon>
        <taxon>Kitasatosporales</taxon>
        <taxon>Streptomycetaceae</taxon>
        <taxon>Streptomyces</taxon>
    </lineage>
</organism>
<gene>
    <name evidence="2" type="ORF">GCM10010390_40460</name>
</gene>
<evidence type="ECO:0000313" key="2">
    <source>
        <dbReference type="EMBL" id="GAA0534623.1"/>
    </source>
</evidence>
<accession>A0ABP3N389</accession>